<dbReference type="OrthoDB" id="10252032at2759"/>
<dbReference type="Pfam" id="PF12936">
    <property type="entry name" value="Kri1_C"/>
    <property type="match status" value="1"/>
</dbReference>
<proteinExistence type="inferred from homology"/>
<evidence type="ECO:0000313" key="4">
    <source>
        <dbReference type="EMBL" id="KAH7315235.1"/>
    </source>
</evidence>
<feature type="region of interest" description="Disordered" evidence="2">
    <location>
        <begin position="40"/>
        <end position="73"/>
    </location>
</feature>
<dbReference type="PANTHER" id="PTHR14490">
    <property type="entry name" value="ZINC FINGER, ZZ TYPE"/>
    <property type="match status" value="1"/>
</dbReference>
<feature type="region of interest" description="Disordered" evidence="2">
    <location>
        <begin position="599"/>
        <end position="628"/>
    </location>
</feature>
<sequence length="649" mass="75401">MVTRILPLDSDDVDDEEVLKVNQAYAQRLAHNKEREALHRFQELKKQGVVDSSDESDEEDEESSDDGFIPPDTELSILETLSKIKRKDPSIYSEDVKFFDDEENEDGGVENGGKMQRPPSDGSKPHKPVYLKDAVAKQLIEDGSDFDEDIAMKKRKVRDSIMTYDEEQEEIKIDFLRNVHVDEDDDDGGGGFLKLRNREKPQMVDDEVENDPYDKDIAARLEDYFGKDEKLDEDEKFLKEYLLNKSWIDADTDRIPSYEEIVGDALKDEEELERQDRFEAEYNFRFEEGAGSQVMGHSRIIENSVRRKDDSRRMKREKKKERLSEAAFERREELKRLKNIKKKEILEKLKKIQSVAGAKESEEILLEEKDLEEEFDPEEYDRKMREAFGDKYYAAEDAESEFQGGGFDDFQKPNFEEEDELLGLPKDWEEQAGSGFTAAYEKAKSIKLSDIEDENESQTSEDGGRLPDEEEDKTSELQGVSKRKKKGRISLREKLAFDKQLEEYYKLDYEDMIGDLPTRFKYCQVKPSMYGLSAAEILAADDKDLNQYVSLKKIAPYVTQEWKPKWRFQVSQKIRRKNALNRQLPPQVVNANEKPGLAAQLEIPEQHAPLTDDSTRKKKKRKKSLSLSESRLIAYGKISKPKKKTKKRL</sequence>
<gene>
    <name evidence="4" type="ORF">KP509_21G041100</name>
</gene>
<feature type="region of interest" description="Disordered" evidence="2">
    <location>
        <begin position="94"/>
        <end position="128"/>
    </location>
</feature>
<dbReference type="GO" id="GO:0005730">
    <property type="term" value="C:nucleolus"/>
    <property type="evidence" value="ECO:0007669"/>
    <property type="project" value="TreeGrafter"/>
</dbReference>
<dbReference type="Pfam" id="PF05178">
    <property type="entry name" value="Kri1"/>
    <property type="match status" value="1"/>
</dbReference>
<comment type="caution">
    <text evidence="4">The sequence shown here is derived from an EMBL/GenBank/DDBJ whole genome shotgun (WGS) entry which is preliminary data.</text>
</comment>
<feature type="region of interest" description="Disordered" evidence="2">
    <location>
        <begin position="402"/>
        <end position="427"/>
    </location>
</feature>
<evidence type="ECO:0000313" key="5">
    <source>
        <dbReference type="Proteomes" id="UP000825935"/>
    </source>
</evidence>
<dbReference type="PANTHER" id="PTHR14490:SF5">
    <property type="entry name" value="PROTEIN KRI1 HOMOLOG"/>
    <property type="match status" value="1"/>
</dbReference>
<keyword evidence="5" id="KW-1185">Reference proteome</keyword>
<organism evidence="4 5">
    <name type="scientific">Ceratopteris richardii</name>
    <name type="common">Triangle waterfern</name>
    <dbReference type="NCBI Taxonomy" id="49495"/>
    <lineage>
        <taxon>Eukaryota</taxon>
        <taxon>Viridiplantae</taxon>
        <taxon>Streptophyta</taxon>
        <taxon>Embryophyta</taxon>
        <taxon>Tracheophyta</taxon>
        <taxon>Polypodiopsida</taxon>
        <taxon>Polypodiidae</taxon>
        <taxon>Polypodiales</taxon>
        <taxon>Pteridineae</taxon>
        <taxon>Pteridaceae</taxon>
        <taxon>Parkerioideae</taxon>
        <taxon>Ceratopteris</taxon>
    </lineage>
</organism>
<name>A0A8T2S980_CERRI</name>
<evidence type="ECO:0000256" key="1">
    <source>
        <dbReference type="ARBA" id="ARBA00007473"/>
    </source>
</evidence>
<dbReference type="GO" id="GO:0000447">
    <property type="term" value="P:endonucleolytic cleavage in ITS1 to separate SSU-rRNA from 5.8S rRNA and LSU-rRNA from tricistronic rRNA transcript (SSU-rRNA, 5.8S rRNA, LSU-rRNA)"/>
    <property type="evidence" value="ECO:0007669"/>
    <property type="project" value="TreeGrafter"/>
</dbReference>
<comment type="similarity">
    <text evidence="1">Belongs to the KRI1 family.</text>
</comment>
<dbReference type="GO" id="GO:0030686">
    <property type="term" value="C:90S preribosome"/>
    <property type="evidence" value="ECO:0007669"/>
    <property type="project" value="TreeGrafter"/>
</dbReference>
<dbReference type="AlphaFoldDB" id="A0A8T2S980"/>
<feature type="region of interest" description="Disordered" evidence="2">
    <location>
        <begin position="447"/>
        <end position="487"/>
    </location>
</feature>
<dbReference type="Proteomes" id="UP000825935">
    <property type="component" value="Chromosome 21"/>
</dbReference>
<feature type="compositionally biased region" description="Acidic residues" evidence="2">
    <location>
        <begin position="52"/>
        <end position="65"/>
    </location>
</feature>
<protein>
    <recommendedName>
        <fullName evidence="3">Kri1-like C-terminal domain-containing protein</fullName>
    </recommendedName>
</protein>
<dbReference type="OMA" id="WDNYDPR"/>
<evidence type="ECO:0000256" key="2">
    <source>
        <dbReference type="SAM" id="MobiDB-lite"/>
    </source>
</evidence>
<evidence type="ECO:0000259" key="3">
    <source>
        <dbReference type="Pfam" id="PF12936"/>
    </source>
</evidence>
<accession>A0A8T2S980</accession>
<dbReference type="EMBL" id="CM035426">
    <property type="protein sequence ID" value="KAH7315235.1"/>
    <property type="molecule type" value="Genomic_DNA"/>
</dbReference>
<feature type="domain" description="Kri1-like C-terminal" evidence="3">
    <location>
        <begin position="497"/>
        <end position="578"/>
    </location>
</feature>
<dbReference type="InterPro" id="IPR024626">
    <property type="entry name" value="Kri1-like_C"/>
</dbReference>
<dbReference type="InterPro" id="IPR018034">
    <property type="entry name" value="Kri1"/>
</dbReference>
<reference evidence="4" key="1">
    <citation type="submission" date="2021-08" db="EMBL/GenBank/DDBJ databases">
        <title>WGS assembly of Ceratopteris richardii.</title>
        <authorList>
            <person name="Marchant D.B."/>
            <person name="Chen G."/>
            <person name="Jenkins J."/>
            <person name="Shu S."/>
            <person name="Leebens-Mack J."/>
            <person name="Grimwood J."/>
            <person name="Schmutz J."/>
            <person name="Soltis P."/>
            <person name="Soltis D."/>
            <person name="Chen Z.-H."/>
        </authorList>
    </citation>
    <scope>NUCLEOTIDE SEQUENCE</scope>
    <source>
        <strain evidence="4">Whitten #5841</strain>
        <tissue evidence="4">Leaf</tissue>
    </source>
</reference>